<dbReference type="SUPFAM" id="SSF51366">
    <property type="entry name" value="Ribulose-phoshate binding barrel"/>
    <property type="match status" value="1"/>
</dbReference>
<dbReference type="PANTHER" id="PTHR43090">
    <property type="entry name" value="1-(5-PHOSPHORIBOSYL)-5-[(5-PHOSPHORIBOSYLAMINO)METHYLIDENEAMINO] IMIDAZOLE-4-CARBOXAMIDE ISOMERASE"/>
    <property type="match status" value="1"/>
</dbReference>
<dbReference type="GO" id="GO:0000105">
    <property type="term" value="P:L-histidine biosynthetic process"/>
    <property type="evidence" value="ECO:0007669"/>
    <property type="project" value="InterPro"/>
</dbReference>
<dbReference type="GO" id="GO:0000162">
    <property type="term" value="P:L-tryptophan biosynthetic process"/>
    <property type="evidence" value="ECO:0007669"/>
    <property type="project" value="TreeGrafter"/>
</dbReference>
<evidence type="ECO:0000313" key="2">
    <source>
        <dbReference type="EMBL" id="GAG99915.1"/>
    </source>
</evidence>
<dbReference type="InterPro" id="IPR044524">
    <property type="entry name" value="Isoase_HisA-like"/>
</dbReference>
<dbReference type="GO" id="GO:0003949">
    <property type="term" value="F:1-(5-phosphoribosyl)-5-[(5-phosphoribosylamino)methylideneamino]imidazole-4-carboxamide isomerase activity"/>
    <property type="evidence" value="ECO:0007669"/>
    <property type="project" value="InterPro"/>
</dbReference>
<dbReference type="GO" id="GO:0005737">
    <property type="term" value="C:cytoplasm"/>
    <property type="evidence" value="ECO:0007669"/>
    <property type="project" value="TreeGrafter"/>
</dbReference>
<protein>
    <recommendedName>
        <fullName evidence="3">Phosphoribosylformimino-5-aminoimidazole carboxamide ribotide isomerase</fullName>
    </recommendedName>
</protein>
<dbReference type="Pfam" id="PF00977">
    <property type="entry name" value="His_biosynth"/>
    <property type="match status" value="1"/>
</dbReference>
<dbReference type="PANTHER" id="PTHR43090:SF2">
    <property type="entry name" value="1-(5-PHOSPHORIBOSYL)-5-[(5-PHOSPHORIBOSYLAMINO)METHYLIDENEAMINO] IMIDAZOLE-4-CARBOXAMIDE ISOMERASE"/>
    <property type="match status" value="1"/>
</dbReference>
<organism evidence="2">
    <name type="scientific">marine sediment metagenome</name>
    <dbReference type="NCBI Taxonomy" id="412755"/>
    <lineage>
        <taxon>unclassified sequences</taxon>
        <taxon>metagenomes</taxon>
        <taxon>ecological metagenomes</taxon>
    </lineage>
</organism>
<feature type="non-terminal residue" evidence="2">
    <location>
        <position position="1"/>
    </location>
</feature>
<dbReference type="AlphaFoldDB" id="X1BY16"/>
<dbReference type="InterPro" id="IPR013785">
    <property type="entry name" value="Aldolase_TIM"/>
</dbReference>
<comment type="caution">
    <text evidence="2">The sequence shown here is derived from an EMBL/GenBank/DDBJ whole genome shotgun (WGS) entry which is preliminary data.</text>
</comment>
<dbReference type="Gene3D" id="3.20.20.70">
    <property type="entry name" value="Aldolase class I"/>
    <property type="match status" value="1"/>
</dbReference>
<dbReference type="InterPro" id="IPR011060">
    <property type="entry name" value="RibuloseP-bd_barrel"/>
</dbReference>
<name>X1BY16_9ZZZZ</name>
<comment type="similarity">
    <text evidence="1">Belongs to the HisA/HisF family.</text>
</comment>
<evidence type="ECO:0008006" key="3">
    <source>
        <dbReference type="Google" id="ProtNLM"/>
    </source>
</evidence>
<proteinExistence type="inferred from homology"/>
<sequence>LKREPNYSLIAKISKIPDIKVLIDPGIILAKNISEYSDYGLDSLILGLETIENLSVISDCLEIMGTHKTIVSIDMYKEAILTNVKEIKNQHPTETIKRIEELGVKKIILLDLYKVGQKIGGIPPLYLKIRDQFNGQILAGGGIKDIRDIEMYKHHNFSGVLIGTALHDGTIELEKLRKININ</sequence>
<gene>
    <name evidence="2" type="ORF">S01H4_51492</name>
</gene>
<dbReference type="EMBL" id="BART01029328">
    <property type="protein sequence ID" value="GAG99915.1"/>
    <property type="molecule type" value="Genomic_DNA"/>
</dbReference>
<reference evidence="2" key="1">
    <citation type="journal article" date="2014" name="Front. Microbiol.">
        <title>High frequency of phylogenetically diverse reductive dehalogenase-homologous genes in deep subseafloor sedimentary metagenomes.</title>
        <authorList>
            <person name="Kawai M."/>
            <person name="Futagami T."/>
            <person name="Toyoda A."/>
            <person name="Takaki Y."/>
            <person name="Nishi S."/>
            <person name="Hori S."/>
            <person name="Arai W."/>
            <person name="Tsubouchi T."/>
            <person name="Morono Y."/>
            <person name="Uchiyama I."/>
            <person name="Ito T."/>
            <person name="Fujiyama A."/>
            <person name="Inagaki F."/>
            <person name="Takami H."/>
        </authorList>
    </citation>
    <scope>NUCLEOTIDE SEQUENCE</scope>
    <source>
        <strain evidence="2">Expedition CK06-06</strain>
    </source>
</reference>
<evidence type="ECO:0000256" key="1">
    <source>
        <dbReference type="ARBA" id="ARBA00009667"/>
    </source>
</evidence>
<accession>X1BY16</accession>
<dbReference type="InterPro" id="IPR006062">
    <property type="entry name" value="His_biosynth"/>
</dbReference>